<dbReference type="CDD" id="cd00118">
    <property type="entry name" value="LysM"/>
    <property type="match status" value="1"/>
</dbReference>
<feature type="region of interest" description="Disordered" evidence="1">
    <location>
        <begin position="124"/>
        <end position="147"/>
    </location>
</feature>
<evidence type="ECO:0000313" key="4">
    <source>
        <dbReference type="EMBL" id="SMX54155.1"/>
    </source>
</evidence>
<dbReference type="Pfam" id="PF01476">
    <property type="entry name" value="LysM"/>
    <property type="match status" value="1"/>
</dbReference>
<organism evidence="4 5">
    <name type="scientific">Candidatus Brevifilum fermentans</name>
    <dbReference type="NCBI Taxonomy" id="1986204"/>
    <lineage>
        <taxon>Bacteria</taxon>
        <taxon>Bacillati</taxon>
        <taxon>Chloroflexota</taxon>
        <taxon>Anaerolineae</taxon>
        <taxon>Anaerolineales</taxon>
        <taxon>Anaerolineaceae</taxon>
        <taxon>Candidatus Brevifilum</taxon>
    </lineage>
</organism>
<accession>A0A1Y6K391</accession>
<dbReference type="EMBL" id="LT859958">
    <property type="protein sequence ID" value="SMX54155.1"/>
    <property type="molecule type" value="Genomic_DNA"/>
</dbReference>
<dbReference type="KEGG" id="abat:CFX1CAM_1090"/>
<dbReference type="RefSeq" id="WP_087862027.1">
    <property type="nucleotide sequence ID" value="NZ_LT859958.1"/>
</dbReference>
<evidence type="ECO:0000259" key="3">
    <source>
        <dbReference type="PROSITE" id="PS51782"/>
    </source>
</evidence>
<feature type="domain" description="LysM" evidence="3">
    <location>
        <begin position="189"/>
        <end position="244"/>
    </location>
</feature>
<dbReference type="Proteomes" id="UP000195514">
    <property type="component" value="Chromosome I"/>
</dbReference>
<evidence type="ECO:0000313" key="5">
    <source>
        <dbReference type="Proteomes" id="UP000195514"/>
    </source>
</evidence>
<evidence type="ECO:0000256" key="2">
    <source>
        <dbReference type="SAM" id="Phobius"/>
    </source>
</evidence>
<gene>
    <name evidence="4" type="ORF">CFX1CAM_1090</name>
</gene>
<dbReference type="Gene3D" id="3.10.350.10">
    <property type="entry name" value="LysM domain"/>
    <property type="match status" value="1"/>
</dbReference>
<proteinExistence type="predicted"/>
<reference evidence="5" key="1">
    <citation type="submission" date="2017-05" db="EMBL/GenBank/DDBJ databases">
        <authorList>
            <person name="Kirkegaard R."/>
            <person name="Mcilroy J S."/>
        </authorList>
    </citation>
    <scope>NUCLEOTIDE SEQUENCE [LARGE SCALE GENOMIC DNA]</scope>
</reference>
<protein>
    <recommendedName>
        <fullName evidence="3">LysM domain-containing protein</fullName>
    </recommendedName>
</protein>
<keyword evidence="5" id="KW-1185">Reference proteome</keyword>
<feature type="transmembrane region" description="Helical" evidence="2">
    <location>
        <begin position="92"/>
        <end position="111"/>
    </location>
</feature>
<keyword evidence="2" id="KW-0472">Membrane</keyword>
<name>A0A1Y6K391_9CHLR</name>
<keyword evidence="2" id="KW-1133">Transmembrane helix</keyword>
<dbReference type="InterPro" id="IPR036779">
    <property type="entry name" value="LysM_dom_sf"/>
</dbReference>
<evidence type="ECO:0000256" key="1">
    <source>
        <dbReference type="SAM" id="MobiDB-lite"/>
    </source>
</evidence>
<sequence>MRNDNADHLNLQNQNSCPKLGLKEDPDSYSAFPLKINACYHVRPVDTPNLSHQRSYCLTSAYLHCPIYESAPGSKMPKEISLKKETLSKDKLFLLTGIGILLVVIILFFSFRSGMPRLFTIDEQSTPSPTASVSPTITPVQPSETATTLPITPSLTEPLATDTQVPPTPTARIVILTLDTPIGGDQKFIIHRVAEGETLQIFANKYHTSVEAIKDINFDLIIPLWTDWLVVIPENITAVSKLPLFEAHQVEEEYIKIQDLAIKLSASLEEMIYYNNIEENYLLRKGDWLLVPREKPQP</sequence>
<dbReference type="InterPro" id="IPR018392">
    <property type="entry name" value="LysM"/>
</dbReference>
<dbReference type="AlphaFoldDB" id="A0A1Y6K391"/>
<feature type="compositionally biased region" description="Low complexity" evidence="1">
    <location>
        <begin position="125"/>
        <end position="139"/>
    </location>
</feature>
<dbReference type="OrthoDB" id="167027at2"/>
<dbReference type="PROSITE" id="PS51782">
    <property type="entry name" value="LYSM"/>
    <property type="match status" value="1"/>
</dbReference>
<keyword evidence="2" id="KW-0812">Transmembrane</keyword>